<dbReference type="PANTHER" id="PTHR33164:SF43">
    <property type="entry name" value="HTH-TYPE TRANSCRIPTIONAL REPRESSOR YETL"/>
    <property type="match status" value="1"/>
</dbReference>
<evidence type="ECO:0000313" key="3">
    <source>
        <dbReference type="Proteomes" id="UP000293652"/>
    </source>
</evidence>
<gene>
    <name evidence="2" type="ORF">ELI03_34940</name>
</gene>
<dbReference type="Proteomes" id="UP000293652">
    <property type="component" value="Unassembled WGS sequence"/>
</dbReference>
<proteinExistence type="predicted"/>
<feature type="domain" description="HTH marR-type" evidence="1">
    <location>
        <begin position="17"/>
        <end position="155"/>
    </location>
</feature>
<name>A0A4Q8XP98_RHILE</name>
<organism evidence="2 3">
    <name type="scientific">Rhizobium leguminosarum</name>
    <dbReference type="NCBI Taxonomy" id="384"/>
    <lineage>
        <taxon>Bacteria</taxon>
        <taxon>Pseudomonadati</taxon>
        <taxon>Pseudomonadota</taxon>
        <taxon>Alphaproteobacteria</taxon>
        <taxon>Hyphomicrobiales</taxon>
        <taxon>Rhizobiaceae</taxon>
        <taxon>Rhizobium/Agrobacterium group</taxon>
        <taxon>Rhizobium</taxon>
    </lineage>
</organism>
<evidence type="ECO:0000313" key="2">
    <source>
        <dbReference type="EMBL" id="TAX64466.1"/>
    </source>
</evidence>
<dbReference type="PROSITE" id="PS50995">
    <property type="entry name" value="HTH_MARR_2"/>
    <property type="match status" value="1"/>
</dbReference>
<protein>
    <submittedName>
        <fullName evidence="2">MarR family transcriptional regulator</fullName>
    </submittedName>
</protein>
<dbReference type="PANTHER" id="PTHR33164">
    <property type="entry name" value="TRANSCRIPTIONAL REGULATOR, MARR FAMILY"/>
    <property type="match status" value="1"/>
</dbReference>
<dbReference type="InterPro" id="IPR036388">
    <property type="entry name" value="WH-like_DNA-bd_sf"/>
</dbReference>
<dbReference type="InterPro" id="IPR039422">
    <property type="entry name" value="MarR/SlyA-like"/>
</dbReference>
<accession>A0A4Q8XP98</accession>
<dbReference type="AlphaFoldDB" id="A0A4Q8XP98"/>
<comment type="caution">
    <text evidence="2">The sequence shown here is derived from an EMBL/GenBank/DDBJ whole genome shotgun (WGS) entry which is preliminary data.</text>
</comment>
<dbReference type="Gene3D" id="1.10.10.10">
    <property type="entry name" value="Winged helix-like DNA-binding domain superfamily/Winged helix DNA-binding domain"/>
    <property type="match status" value="1"/>
</dbReference>
<dbReference type="SMART" id="SM00347">
    <property type="entry name" value="HTH_MARR"/>
    <property type="match status" value="1"/>
</dbReference>
<reference evidence="2 3" key="1">
    <citation type="submission" date="2019-02" db="EMBL/GenBank/DDBJ databases">
        <title>The genomic architecture of introgression among sibling species of bacteria.</title>
        <authorList>
            <person name="Cavassim M.I.A."/>
            <person name="Moeskjaer S."/>
            <person name="Moslemi C."/>
            <person name="Fields B."/>
            <person name="Bachmann A."/>
            <person name="Vilhjalmsson B."/>
            <person name="Schierup M.H."/>
            <person name="Young J.P.W."/>
            <person name="Andersen S.U."/>
        </authorList>
    </citation>
    <scope>NUCLEOTIDE SEQUENCE [LARGE SCALE GENOMIC DNA]</scope>
    <source>
        <strain evidence="2 3">SM145A</strain>
    </source>
</reference>
<evidence type="ECO:0000259" key="1">
    <source>
        <dbReference type="PROSITE" id="PS50995"/>
    </source>
</evidence>
<dbReference type="InterPro" id="IPR000835">
    <property type="entry name" value="HTH_MarR-typ"/>
</dbReference>
<dbReference type="SUPFAM" id="SSF46785">
    <property type="entry name" value="Winged helix' DNA-binding domain"/>
    <property type="match status" value="1"/>
</dbReference>
<dbReference type="InterPro" id="IPR036390">
    <property type="entry name" value="WH_DNA-bd_sf"/>
</dbReference>
<sequence>MSAIRSVAVTDEGSQLPQGVFESLAGIRLAMRRFLAFSEALLSQWDVTSQQYQAMLAIKASASGQMMVRELADILLLQHHGAVQLADRLAAAGLVVRVPSSEDKRSVLIALTSAGDELLTSLAKVHMHGMLANEPLLVESLARLGRLAELGSGLV</sequence>
<dbReference type="GO" id="GO:0003700">
    <property type="term" value="F:DNA-binding transcription factor activity"/>
    <property type="evidence" value="ECO:0007669"/>
    <property type="project" value="InterPro"/>
</dbReference>
<dbReference type="GO" id="GO:0006950">
    <property type="term" value="P:response to stress"/>
    <property type="evidence" value="ECO:0007669"/>
    <property type="project" value="TreeGrafter"/>
</dbReference>
<dbReference type="Pfam" id="PF12802">
    <property type="entry name" value="MarR_2"/>
    <property type="match status" value="1"/>
</dbReference>
<dbReference type="EMBL" id="SIPC01000009">
    <property type="protein sequence ID" value="TAX64466.1"/>
    <property type="molecule type" value="Genomic_DNA"/>
</dbReference>